<dbReference type="SUPFAM" id="SSF53800">
    <property type="entry name" value="Chelatase"/>
    <property type="match status" value="1"/>
</dbReference>
<sequence length="248" mass="27460">MQGVLYISHGSRVPKARSHAVQFLNETMPLVEAPLQEICYLELAKPTIAEGIETLVTRGATRIAVVPVLLLSGGHYYKDIPQAINKAAERFSDITFTYGKTLGVQERIIEILLERVHETHVPVTETTDILLVGRGSPEPETKTAIETITGRLHEQLKPRDTHVSYLAAREPSFSQALENLQTSAAAHTIVIPYLWFTGILLQHMAEKLDEVRAETTMTAELGHHPLMHEALASRAHEAIHAPLYQGGD</sequence>
<dbReference type="Gene3D" id="3.40.50.1400">
    <property type="match status" value="2"/>
</dbReference>
<evidence type="ECO:0000313" key="4">
    <source>
        <dbReference type="Proteomes" id="UP000242310"/>
    </source>
</evidence>
<dbReference type="AlphaFoldDB" id="A0A2P8H9P1"/>
<evidence type="ECO:0000256" key="1">
    <source>
        <dbReference type="ARBA" id="ARBA00022723"/>
    </source>
</evidence>
<dbReference type="InterPro" id="IPR002762">
    <property type="entry name" value="CbiX-like"/>
</dbReference>
<reference evidence="3 4" key="1">
    <citation type="submission" date="2018-03" db="EMBL/GenBank/DDBJ databases">
        <title>Genomic Encyclopedia of Type Strains, Phase III (KMG-III): the genomes of soil and plant-associated and newly described type strains.</title>
        <authorList>
            <person name="Whitman W."/>
        </authorList>
    </citation>
    <scope>NUCLEOTIDE SEQUENCE [LARGE SCALE GENOMIC DNA]</scope>
    <source>
        <strain evidence="3 4">CGMCC 1.07653</strain>
    </source>
</reference>
<dbReference type="EMBL" id="PYAV01000012">
    <property type="protein sequence ID" value="PSL42956.1"/>
    <property type="molecule type" value="Genomic_DNA"/>
</dbReference>
<comment type="caution">
    <text evidence="3">The sequence shown here is derived from an EMBL/GenBank/DDBJ whole genome shotgun (WGS) entry which is preliminary data.</text>
</comment>
<accession>A0A2P8H9P1</accession>
<name>A0A2P8H9P1_9BACI</name>
<dbReference type="Proteomes" id="UP000242310">
    <property type="component" value="Unassembled WGS sequence"/>
</dbReference>
<evidence type="ECO:0000313" key="3">
    <source>
        <dbReference type="EMBL" id="PSL42956.1"/>
    </source>
</evidence>
<keyword evidence="4" id="KW-1185">Reference proteome</keyword>
<protein>
    <submittedName>
        <fullName evidence="3">Sirohydrochlorin ferrochelatase</fullName>
    </submittedName>
</protein>
<proteinExistence type="predicted"/>
<dbReference type="CDD" id="cd03416">
    <property type="entry name" value="CbiX_SirB_N"/>
    <property type="match status" value="1"/>
</dbReference>
<organism evidence="3 4">
    <name type="scientific">Salsuginibacillus halophilus</name>
    <dbReference type="NCBI Taxonomy" id="517424"/>
    <lineage>
        <taxon>Bacteria</taxon>
        <taxon>Bacillati</taxon>
        <taxon>Bacillota</taxon>
        <taxon>Bacilli</taxon>
        <taxon>Bacillales</taxon>
        <taxon>Bacillaceae</taxon>
        <taxon>Salsuginibacillus</taxon>
    </lineage>
</organism>
<dbReference type="Pfam" id="PF01903">
    <property type="entry name" value="CbiX"/>
    <property type="match status" value="2"/>
</dbReference>
<dbReference type="InterPro" id="IPR050963">
    <property type="entry name" value="Sirohydro_Cobaltochel/CbiX"/>
</dbReference>
<evidence type="ECO:0000256" key="2">
    <source>
        <dbReference type="ARBA" id="ARBA00023239"/>
    </source>
</evidence>
<keyword evidence="2" id="KW-0456">Lyase</keyword>
<dbReference type="OrthoDB" id="9797895at2"/>
<dbReference type="PANTHER" id="PTHR33542">
    <property type="entry name" value="SIROHYDROCHLORIN FERROCHELATASE, CHLOROPLASTIC"/>
    <property type="match status" value="1"/>
</dbReference>
<gene>
    <name evidence="3" type="ORF">B0H94_11239</name>
</gene>
<dbReference type="RefSeq" id="WP_106589492.1">
    <property type="nucleotide sequence ID" value="NZ_PYAV01000012.1"/>
</dbReference>
<dbReference type="GO" id="GO:0046872">
    <property type="term" value="F:metal ion binding"/>
    <property type="evidence" value="ECO:0007669"/>
    <property type="project" value="UniProtKB-KW"/>
</dbReference>
<dbReference type="GO" id="GO:0016829">
    <property type="term" value="F:lyase activity"/>
    <property type="evidence" value="ECO:0007669"/>
    <property type="project" value="UniProtKB-KW"/>
</dbReference>
<keyword evidence="1" id="KW-0479">Metal-binding</keyword>
<dbReference type="PANTHER" id="PTHR33542:SF3">
    <property type="entry name" value="SIROHYDROCHLORIN FERROCHELATASE, CHLOROPLASTIC"/>
    <property type="match status" value="1"/>
</dbReference>